<name>A0A8J2L782_9HEXA</name>
<sequence length="93" mass="10628">MTSRLRWVGKTNCGREPGSGESGSFRTGHYAEIAHDNYIETEKPRIFYRRGRYKTSLNAPTRSNGKREIDGLANSTIRNVRVKHYDTPKQGKV</sequence>
<reference evidence="1" key="1">
    <citation type="submission" date="2021-06" db="EMBL/GenBank/DDBJ databases">
        <authorList>
            <person name="Hodson N. C."/>
            <person name="Mongue J. A."/>
            <person name="Jaron S. K."/>
        </authorList>
    </citation>
    <scope>NUCLEOTIDE SEQUENCE</scope>
</reference>
<dbReference type="Proteomes" id="UP000708208">
    <property type="component" value="Unassembled WGS sequence"/>
</dbReference>
<organism evidence="1 2">
    <name type="scientific">Allacma fusca</name>
    <dbReference type="NCBI Taxonomy" id="39272"/>
    <lineage>
        <taxon>Eukaryota</taxon>
        <taxon>Metazoa</taxon>
        <taxon>Ecdysozoa</taxon>
        <taxon>Arthropoda</taxon>
        <taxon>Hexapoda</taxon>
        <taxon>Collembola</taxon>
        <taxon>Symphypleona</taxon>
        <taxon>Sminthuridae</taxon>
        <taxon>Allacma</taxon>
    </lineage>
</organism>
<accession>A0A8J2L782</accession>
<protein>
    <submittedName>
        <fullName evidence="1">Uncharacterized protein</fullName>
    </submittedName>
</protein>
<proteinExistence type="predicted"/>
<dbReference type="AlphaFoldDB" id="A0A8J2L782"/>
<comment type="caution">
    <text evidence="1">The sequence shown here is derived from an EMBL/GenBank/DDBJ whole genome shotgun (WGS) entry which is preliminary data.</text>
</comment>
<keyword evidence="2" id="KW-1185">Reference proteome</keyword>
<dbReference type="EMBL" id="CAJVCH010539290">
    <property type="protein sequence ID" value="CAG7826300.1"/>
    <property type="molecule type" value="Genomic_DNA"/>
</dbReference>
<evidence type="ECO:0000313" key="1">
    <source>
        <dbReference type="EMBL" id="CAG7826300.1"/>
    </source>
</evidence>
<gene>
    <name evidence="1" type="ORF">AFUS01_LOCUS36358</name>
</gene>
<evidence type="ECO:0000313" key="2">
    <source>
        <dbReference type="Proteomes" id="UP000708208"/>
    </source>
</evidence>